<accession>A0ABQ0YZB0</accession>
<evidence type="ECO:0000313" key="2">
    <source>
        <dbReference type="Proteomes" id="UP000390335"/>
    </source>
</evidence>
<protein>
    <submittedName>
        <fullName evidence="1">Uncharacterized protein</fullName>
    </submittedName>
</protein>
<proteinExistence type="predicted"/>
<comment type="caution">
    <text evidence="1">The sequence shown here is derived from an EMBL/GenBank/DDBJ whole genome shotgun (WGS) entry which is preliminary data.</text>
</comment>
<organism evidence="1 2">
    <name type="scientific">Rhizobium dioscoreae</name>
    <dbReference type="NCBI Taxonomy" id="2653122"/>
    <lineage>
        <taxon>Bacteria</taxon>
        <taxon>Pseudomonadati</taxon>
        <taxon>Pseudomonadota</taxon>
        <taxon>Alphaproteobacteria</taxon>
        <taxon>Hyphomicrobiales</taxon>
        <taxon>Rhizobiaceae</taxon>
        <taxon>Rhizobium/Agrobacterium group</taxon>
        <taxon>Rhizobium</taxon>
    </lineage>
</organism>
<name>A0ABQ0YZB0_9HYPH</name>
<reference evidence="1 2" key="1">
    <citation type="journal article" date="2020" name="Genome Biol. Evol.">
        <title>Rhizobium dioscoreae sp. nov., a plant growth-promoting bacterium isolated from yam (Dioscorea species).</title>
        <authorList>
            <person name="Ouyabe M."/>
            <person name="Tanaka N."/>
            <person name="Shiwa Y."/>
            <person name="Fujita N."/>
            <person name="Kikuno H."/>
            <person name="Babil P."/>
            <person name="Shiwachi H."/>
        </authorList>
    </citation>
    <scope>NUCLEOTIDE SEQUENCE [LARGE SCALE GENOMIC DNA]</scope>
    <source>
        <strain evidence="1 2">S-93</strain>
    </source>
</reference>
<evidence type="ECO:0000313" key="1">
    <source>
        <dbReference type="EMBL" id="GES48369.1"/>
    </source>
</evidence>
<dbReference type="EMBL" id="BLAJ01000001">
    <property type="protein sequence ID" value="GES48369.1"/>
    <property type="molecule type" value="Genomic_DNA"/>
</dbReference>
<gene>
    <name evidence="1" type="ORF">RsS93_09830</name>
</gene>
<dbReference type="Proteomes" id="UP000390335">
    <property type="component" value="Unassembled WGS sequence"/>
</dbReference>
<keyword evidence="2" id="KW-1185">Reference proteome</keyword>
<sequence>MDDSKTEFGFEPMRQHRGKHARILNQKYFLAAIAVTDAAANVSRMQYHFPSIPPTPSGV</sequence>